<feature type="compositionally biased region" description="Polar residues" evidence="2">
    <location>
        <begin position="775"/>
        <end position="789"/>
    </location>
</feature>
<feature type="region of interest" description="Disordered" evidence="2">
    <location>
        <begin position="2123"/>
        <end position="2160"/>
    </location>
</feature>
<feature type="compositionally biased region" description="Basic and acidic residues" evidence="2">
    <location>
        <begin position="1455"/>
        <end position="1467"/>
    </location>
</feature>
<evidence type="ECO:0000313" key="5">
    <source>
        <dbReference type="Proteomes" id="UP001458880"/>
    </source>
</evidence>
<dbReference type="InterPro" id="IPR033184">
    <property type="entry name" value="PRRC2"/>
</dbReference>
<feature type="compositionally biased region" description="Basic and acidic residues" evidence="2">
    <location>
        <begin position="602"/>
        <end position="628"/>
    </location>
</feature>
<feature type="compositionally biased region" description="Basic and acidic residues" evidence="2">
    <location>
        <begin position="759"/>
        <end position="774"/>
    </location>
</feature>
<feature type="region of interest" description="Disordered" evidence="2">
    <location>
        <begin position="28"/>
        <end position="246"/>
    </location>
</feature>
<feature type="compositionally biased region" description="Basic and acidic residues" evidence="2">
    <location>
        <begin position="829"/>
        <end position="863"/>
    </location>
</feature>
<evidence type="ECO:0000256" key="2">
    <source>
        <dbReference type="SAM" id="MobiDB-lite"/>
    </source>
</evidence>
<dbReference type="PANTHER" id="PTHR14038">
    <property type="entry name" value="BAT2 HLA-B-ASSOCIATED TRANSCRIPT 2"/>
    <property type="match status" value="1"/>
</dbReference>
<feature type="compositionally biased region" description="Polar residues" evidence="2">
    <location>
        <begin position="1401"/>
        <end position="1411"/>
    </location>
</feature>
<comment type="caution">
    <text evidence="4">The sequence shown here is derived from an EMBL/GenBank/DDBJ whole genome shotgun (WGS) entry which is preliminary data.</text>
</comment>
<feature type="compositionally biased region" description="Low complexity" evidence="2">
    <location>
        <begin position="394"/>
        <end position="408"/>
    </location>
</feature>
<feature type="compositionally biased region" description="Low complexity" evidence="2">
    <location>
        <begin position="97"/>
        <end position="120"/>
    </location>
</feature>
<feature type="compositionally biased region" description="Basic and acidic residues" evidence="2">
    <location>
        <begin position="937"/>
        <end position="990"/>
    </location>
</feature>
<name>A0AAW1LU64_POPJA</name>
<feature type="compositionally biased region" description="Polar residues" evidence="2">
    <location>
        <begin position="2076"/>
        <end position="2091"/>
    </location>
</feature>
<keyword evidence="5" id="KW-1185">Reference proteome</keyword>
<feature type="compositionally biased region" description="Polar residues" evidence="2">
    <location>
        <begin position="145"/>
        <end position="165"/>
    </location>
</feature>
<gene>
    <name evidence="4" type="ORF">QE152_g10793</name>
</gene>
<feature type="compositionally biased region" description="Polar residues" evidence="2">
    <location>
        <begin position="864"/>
        <end position="874"/>
    </location>
</feature>
<feature type="compositionally biased region" description="Polar residues" evidence="2">
    <location>
        <begin position="1995"/>
        <end position="2040"/>
    </location>
</feature>
<feature type="compositionally biased region" description="Polar residues" evidence="2">
    <location>
        <begin position="1580"/>
        <end position="1591"/>
    </location>
</feature>
<feature type="region of interest" description="Disordered" evidence="2">
    <location>
        <begin position="1393"/>
        <end position="1474"/>
    </location>
</feature>
<reference evidence="4 5" key="1">
    <citation type="journal article" date="2024" name="BMC Genomics">
        <title>De novo assembly and annotation of Popillia japonica's genome with initial clues to its potential as an invasive pest.</title>
        <authorList>
            <person name="Cucini C."/>
            <person name="Boschi S."/>
            <person name="Funari R."/>
            <person name="Cardaioli E."/>
            <person name="Iannotti N."/>
            <person name="Marturano G."/>
            <person name="Paoli F."/>
            <person name="Bruttini M."/>
            <person name="Carapelli A."/>
            <person name="Frati F."/>
            <person name="Nardi F."/>
        </authorList>
    </citation>
    <scope>NUCLEOTIDE SEQUENCE [LARGE SCALE GENOMIC DNA]</scope>
    <source>
        <strain evidence="4">DMR45628</strain>
    </source>
</reference>
<dbReference type="PANTHER" id="PTHR14038:SF0">
    <property type="entry name" value="LP18708P"/>
    <property type="match status" value="1"/>
</dbReference>
<sequence>MSTLSGLASKGEKGKLKYQSLDINNLYRASRGESSEKQQQKSAPTFKYGMQSLGRVPSARRPPANLPSIKSEHSGTDAAVSLVPSGGPGWGKQDSVTPSTSTTPSTTSTTTNCNANSPSPANIPLTAHQAAIALPVTTTNPPPTKHSTSSVTPAATDKSWSSVMSGNDMIHPPPYQSPQFQHEFPSLSAGDGGGQARSGTSDTQYGPGPSLRPQTEGSWMQGGSRANADPLPRSNSAPLGPPPQLSAQAGLAHQALPPQYHGILPNFMFRGNAATNGHGTSTVANAPPLVMNNNRNRVENRPASIQRATDTPEEVSRRPIIKEEDLNRMDDMTKDMGWAAQDEIDYNQKLEFSDDEAMPERNIPRNIMKSISKESDSKDRQDKTEAYQEEAKNYNRNGNNGPNTYNRGRNPDEDEILALRRRQQHQVVTTATERAKQRKEEEEKKYQEAKLKSKREKDQEDSQGTISPSIVPPQPITPTSIPVPDWDKEKEGMNAINEINEDNRNSAPNNKVSRDVTGSDFRQMAQIEAKNFVRKDNRNADRGNSGYPRQMQNLPPRLQKKHQLRNNSSPQPPMGYTQYDPRWINPGQNMNKTSPTSSLHKMRNDWEGSSDKERDEERIRYSNEDIRRGTPAMYDTHMVTRQSSDEWHSDHRHDKYRDEKSSQDRVYERPQRPDSRDSRASRDSRHSRESRESMRDSEPREHLGSWAESIAYEERKKESKEDRRQVPGPITKEKIEADEKQNEKRNLTQLKKGSVPPAIERKNDVGDKMQEKDSNSWSNPNKETINTYDDISKPWADDTSSQSAQDISKLELDNSKKNTTASEPNTPDVVKEDIDLKKLDIVDVNKEKDEKRSHPPNRNRLDNRSQPWDRNSGSGMYRSWYKKSKGAPRSSKPTSKGGDCQCTDSDGSIDEISCSNDSHKDDKGLRNNQKSPKPTSKKFEKDDKNKEIAKSDKLDKFDKFEKPDRPNERKMDRYPDSRRDTYEPRGEPSRLGRGGGNMRGRGGLSKRIDGYGPPSLKSPFGHSEEKDKKSSMDDSALSNADNQSMDKAKTNNAGIIGSTRREPPSSNLSRMEKKHDDKFDRGKPRRSSDSRKPRPPGRLKDENDTSEHSDDSINKQNRKGNKSPLRSRSSNMISRRNQPPRLSGEKRSSYNQPRGEYMSTRQNSSGSLRSGSAVVRKDNVIKDEKQADSSNSLCNAIADISFKAKEQNEEIDVNEVEGDEKSSGHGDSDGFQEVKSKKNVKERQKIEEKPVIKQIGPKPETSLIKQDRKPKSMTSQLSQQQIANLPSLMDTPVNPPAVIPQPGNNKNPYDRCRNNKLPPRLARQREQGRLQKVQIHQHGMCDVNDIKVPQNIGLYGLKDNSSSMQITNAWDKPIQLRSNMEAEPVLSIGIENCKSMDQPHSPGQTTNSPNTEKVIGKTDRNQMQDKSVLDGTTPPVNTIIFENTNYKSTPAVRNNRNDKARSNKLDDSPSNIETSVMSGFNKPISDLLSKNDKTDIPMQLSFNKEDSADMKLDFFESDISHLTDDKSTKNLSLPKSMHAITSSNSTISPSTADLNFKIASVKKVWDNTMMPPVLEHSIGQEDNNSSFSTSFGPDPNTLDASSAFSKGTDTSDDTHEGYSSSPNQNVPNSTTNVCKVKPTQQVPGTTGQNVGAHQQHSGIISSGLIAPLSSPPIQPVIGPSVGLNQAPQQYTTNQHIGYQAGLGGSSQYGVPAIPSPPVVYNSTQQLQPQAGLYGGFPIDQLGGQRTSQFSQYATPYNLGQTASSPYSAQSLYLPTAQPHGPPAAQAPPDLYQSINNYRIPNTAPYGQNQQLNNPTTVLISSTSNSLMSASVKPSSQPISAIGSYLAGTKTGTINQTFQQQSQQGQQPLYMTYEPAMQANYLPNTGVMQRGPPGPVQNNVVPTLQASSSFYSGSTGGQTGYFQQPGNSTLQSGPLQQHQASYGLQGNVFGTHNQSHTNAGLQNLNFLSQMQYAMNVQQQYRSQNLQNTSYLKSISNQQVGDQSGRSQQLKSPGTQQEVLSSVFNSGPGSQIPSPKSRQNCKQPPPQPSPTNPHKYNLYQSVGNQQSSQGQRYPQPIQRPSVNFQPNLNSVQSNGCNNHKHRTNNNTNKGPARQYYSPQGRISCGGLTNQNEKAEDSKLVDGGTSNPSNAANSNSASIVNKTPVIGSVTNATINKTEIAKDKDESSVIKD</sequence>
<organism evidence="4 5">
    <name type="scientific">Popillia japonica</name>
    <name type="common">Japanese beetle</name>
    <dbReference type="NCBI Taxonomy" id="7064"/>
    <lineage>
        <taxon>Eukaryota</taxon>
        <taxon>Metazoa</taxon>
        <taxon>Ecdysozoa</taxon>
        <taxon>Arthropoda</taxon>
        <taxon>Hexapoda</taxon>
        <taxon>Insecta</taxon>
        <taxon>Pterygota</taxon>
        <taxon>Neoptera</taxon>
        <taxon>Endopterygota</taxon>
        <taxon>Coleoptera</taxon>
        <taxon>Polyphaga</taxon>
        <taxon>Scarabaeiformia</taxon>
        <taxon>Scarabaeidae</taxon>
        <taxon>Rutelinae</taxon>
        <taxon>Popillia</taxon>
    </lineage>
</organism>
<evidence type="ECO:0000313" key="4">
    <source>
        <dbReference type="EMBL" id="KAK9737367.1"/>
    </source>
</evidence>
<evidence type="ECO:0000259" key="3">
    <source>
        <dbReference type="Pfam" id="PF07001"/>
    </source>
</evidence>
<evidence type="ECO:0000256" key="1">
    <source>
        <dbReference type="ARBA" id="ARBA00022553"/>
    </source>
</evidence>
<feature type="compositionally biased region" description="Basic and acidic residues" evidence="2">
    <location>
        <begin position="1175"/>
        <end position="1187"/>
    </location>
</feature>
<dbReference type="Proteomes" id="UP001458880">
    <property type="component" value="Unassembled WGS sequence"/>
</dbReference>
<feature type="region of interest" description="Disordered" evidence="2">
    <location>
        <begin position="1575"/>
        <end position="1655"/>
    </location>
</feature>
<feature type="compositionally biased region" description="Polar residues" evidence="2">
    <location>
        <begin position="1598"/>
        <end position="1608"/>
    </location>
</feature>
<keyword evidence="1" id="KW-0597">Phosphoprotein</keyword>
<feature type="region of interest" description="Disordered" evidence="2">
    <location>
        <begin position="1"/>
        <end position="20"/>
    </location>
</feature>
<feature type="compositionally biased region" description="Polar residues" evidence="2">
    <location>
        <begin position="1159"/>
        <end position="1170"/>
    </location>
</feature>
<feature type="compositionally biased region" description="Basic and acidic residues" evidence="2">
    <location>
        <begin position="1022"/>
        <end position="1032"/>
    </location>
</feature>
<feature type="compositionally biased region" description="Basic and acidic residues" evidence="2">
    <location>
        <begin position="350"/>
        <end position="363"/>
    </location>
</feature>
<proteinExistence type="predicted"/>
<feature type="compositionally biased region" description="Basic and acidic residues" evidence="2">
    <location>
        <begin position="433"/>
        <end position="460"/>
    </location>
</feature>
<feature type="compositionally biased region" description="Basic and acidic residues" evidence="2">
    <location>
        <begin position="1219"/>
        <end position="1251"/>
    </location>
</feature>
<feature type="compositionally biased region" description="Basic and acidic residues" evidence="2">
    <location>
        <begin position="1070"/>
        <end position="1113"/>
    </location>
</feature>
<feature type="region of interest" description="Disordered" evidence="2">
    <location>
        <begin position="1995"/>
        <end position="2110"/>
    </location>
</feature>
<feature type="compositionally biased region" description="Polar residues" evidence="2">
    <location>
        <begin position="586"/>
        <end position="599"/>
    </location>
</feature>
<protein>
    <submittedName>
        <fullName evidence="4">BAT2 N-terminus</fullName>
    </submittedName>
</protein>
<feature type="compositionally biased region" description="Acidic residues" evidence="2">
    <location>
        <begin position="1209"/>
        <end position="1218"/>
    </location>
</feature>
<feature type="compositionally biased region" description="Polar residues" evidence="2">
    <location>
        <begin position="1617"/>
        <end position="1655"/>
    </location>
</feature>
<feature type="region of interest" description="Disordered" evidence="2">
    <location>
        <begin position="350"/>
        <end position="1279"/>
    </location>
</feature>
<feature type="compositionally biased region" description="Low complexity" evidence="2">
    <location>
        <begin position="2143"/>
        <end position="2155"/>
    </location>
</feature>
<feature type="compositionally biased region" description="Polar residues" evidence="2">
    <location>
        <begin position="1434"/>
        <end position="1454"/>
    </location>
</feature>
<feature type="compositionally biased region" description="Low complexity" evidence="2">
    <location>
        <begin position="2058"/>
        <end position="2069"/>
    </location>
</feature>
<feature type="compositionally biased region" description="Low complexity" evidence="2">
    <location>
        <begin position="1126"/>
        <end position="1137"/>
    </location>
</feature>
<dbReference type="EMBL" id="JASPKY010000101">
    <property type="protein sequence ID" value="KAK9737367.1"/>
    <property type="molecule type" value="Genomic_DNA"/>
</dbReference>
<feature type="compositionally biased region" description="Basic and acidic residues" evidence="2">
    <location>
        <begin position="531"/>
        <end position="541"/>
    </location>
</feature>
<dbReference type="InterPro" id="IPR009738">
    <property type="entry name" value="BAT2_N"/>
</dbReference>
<feature type="compositionally biased region" description="Basic and acidic residues" evidence="2">
    <location>
        <begin position="712"/>
        <end position="746"/>
    </location>
</feature>
<feature type="compositionally biased region" description="Basic and acidic residues" evidence="2">
    <location>
        <begin position="1414"/>
        <end position="1423"/>
    </location>
</feature>
<dbReference type="GO" id="GO:0030154">
    <property type="term" value="P:cell differentiation"/>
    <property type="evidence" value="ECO:0007669"/>
    <property type="project" value="TreeGrafter"/>
</dbReference>
<dbReference type="Pfam" id="PF07001">
    <property type="entry name" value="BAT2_N"/>
    <property type="match status" value="1"/>
</dbReference>
<feature type="compositionally biased region" description="Basic and acidic residues" evidence="2">
    <location>
        <begin position="643"/>
        <end position="703"/>
    </location>
</feature>
<accession>A0AAW1LU64</accession>
<feature type="domain" description="BAT2 N-terminal" evidence="3">
    <location>
        <begin position="1"/>
        <end position="192"/>
    </location>
</feature>
<feature type="compositionally biased region" description="Basic and acidic residues" evidence="2">
    <location>
        <begin position="371"/>
        <end position="393"/>
    </location>
</feature>
<feature type="compositionally biased region" description="Gly residues" evidence="2">
    <location>
        <begin position="992"/>
        <end position="1003"/>
    </location>
</feature>
<feature type="compositionally biased region" description="Basic and acidic residues" evidence="2">
    <location>
        <begin position="30"/>
        <end position="39"/>
    </location>
</feature>